<dbReference type="RefSeq" id="WP_259055348.1">
    <property type="nucleotide sequence ID" value="NZ_JANUCT010000009.1"/>
</dbReference>
<dbReference type="FunFam" id="3.40.50.720:FF:000084">
    <property type="entry name" value="Short-chain dehydrogenase reductase"/>
    <property type="match status" value="1"/>
</dbReference>
<name>A0AAE3HLV2_9GAMM</name>
<dbReference type="Proteomes" id="UP001204445">
    <property type="component" value="Unassembled WGS sequence"/>
</dbReference>
<dbReference type="SUPFAM" id="SSF51735">
    <property type="entry name" value="NAD(P)-binding Rossmann-fold domains"/>
    <property type="match status" value="1"/>
</dbReference>
<keyword evidence="3" id="KW-1185">Reference proteome</keyword>
<dbReference type="PRINTS" id="PR00081">
    <property type="entry name" value="GDHRDH"/>
</dbReference>
<evidence type="ECO:0000256" key="1">
    <source>
        <dbReference type="ARBA" id="ARBA00006484"/>
    </source>
</evidence>
<comment type="similarity">
    <text evidence="1">Belongs to the short-chain dehydrogenases/reductases (SDR) family.</text>
</comment>
<keyword evidence="2" id="KW-0560">Oxidoreductase</keyword>
<reference evidence="2" key="1">
    <citation type="submission" date="2022-08" db="EMBL/GenBank/DDBJ databases">
        <title>Genomic Encyclopedia of Type Strains, Phase III (KMG-III): the genomes of soil and plant-associated and newly described type strains.</title>
        <authorList>
            <person name="Whitman W."/>
        </authorList>
    </citation>
    <scope>NUCLEOTIDE SEQUENCE</scope>
    <source>
        <strain evidence="2">HMT 1</strain>
    </source>
</reference>
<protein>
    <submittedName>
        <fullName evidence="2">3-oxoacyl-[acyl-carrier protein] reductase</fullName>
        <ecNumber evidence="2">1.1.1.100</ecNumber>
    </submittedName>
</protein>
<dbReference type="PANTHER" id="PTHR42879">
    <property type="entry name" value="3-OXOACYL-(ACYL-CARRIER-PROTEIN) REDUCTASE"/>
    <property type="match status" value="1"/>
</dbReference>
<comment type="caution">
    <text evidence="2">The sequence shown here is derived from an EMBL/GenBank/DDBJ whole genome shotgun (WGS) entry which is preliminary data.</text>
</comment>
<dbReference type="GO" id="GO:0004316">
    <property type="term" value="F:3-oxoacyl-[acyl-carrier-protein] reductase (NADPH) activity"/>
    <property type="evidence" value="ECO:0007669"/>
    <property type="project" value="UniProtKB-EC"/>
</dbReference>
<dbReference type="PRINTS" id="PR00080">
    <property type="entry name" value="SDRFAMILY"/>
</dbReference>
<proteinExistence type="inferred from homology"/>
<dbReference type="EC" id="1.1.1.100" evidence="2"/>
<evidence type="ECO:0000313" key="2">
    <source>
        <dbReference type="EMBL" id="MCS3903524.1"/>
    </source>
</evidence>
<dbReference type="Gene3D" id="3.40.50.720">
    <property type="entry name" value="NAD(P)-binding Rossmann-like Domain"/>
    <property type="match status" value="1"/>
</dbReference>
<dbReference type="AlphaFoldDB" id="A0AAE3HLV2"/>
<dbReference type="InterPro" id="IPR036291">
    <property type="entry name" value="NAD(P)-bd_dom_sf"/>
</dbReference>
<dbReference type="InterPro" id="IPR002347">
    <property type="entry name" value="SDR_fam"/>
</dbReference>
<dbReference type="EMBL" id="JANUCT010000009">
    <property type="protein sequence ID" value="MCS3903524.1"/>
    <property type="molecule type" value="Genomic_DNA"/>
</dbReference>
<organism evidence="2 3">
    <name type="scientific">Methylohalomonas lacus</name>
    <dbReference type="NCBI Taxonomy" id="398773"/>
    <lineage>
        <taxon>Bacteria</taxon>
        <taxon>Pseudomonadati</taxon>
        <taxon>Pseudomonadota</taxon>
        <taxon>Gammaproteobacteria</taxon>
        <taxon>Methylohalomonadales</taxon>
        <taxon>Methylohalomonadaceae</taxon>
        <taxon>Methylohalomonas</taxon>
    </lineage>
</organism>
<sequence>MKRLQNRTAVVTGASSGIGAAIAQRLAAEGAHVVVNYRRSAERAQAIVDTITADGGQAQAIQADVADADAVRALVAGAQAALGNIDIWVNNAGADILTGPASELDDAAKLEQLLSVDLRGTMECCWAVAPLMTAAGQGVIINTSWSQALTGMVGRNPELFAAVKAGIIGYSRCLAKNLAPTVRVNIIAPGWIETEFIRDHMPDDYRAGVLEGVPLKRMGQPEDVAAAALYLASDDSHYLTGQIININGGES</sequence>
<gene>
    <name evidence="2" type="ORF">J2T55_001550</name>
</gene>
<evidence type="ECO:0000313" key="3">
    <source>
        <dbReference type="Proteomes" id="UP001204445"/>
    </source>
</evidence>
<dbReference type="PANTHER" id="PTHR42879:SF2">
    <property type="entry name" value="3-OXOACYL-[ACYL-CARRIER-PROTEIN] REDUCTASE FABG"/>
    <property type="match status" value="1"/>
</dbReference>
<dbReference type="Pfam" id="PF13561">
    <property type="entry name" value="adh_short_C2"/>
    <property type="match status" value="1"/>
</dbReference>
<dbReference type="InterPro" id="IPR050259">
    <property type="entry name" value="SDR"/>
</dbReference>
<accession>A0AAE3HLV2</accession>